<keyword evidence="2" id="KW-1185">Reference proteome</keyword>
<dbReference type="EMBL" id="CP080598">
    <property type="protein sequence ID" value="QYX32989.1"/>
    <property type="molecule type" value="Genomic_DNA"/>
</dbReference>
<evidence type="ECO:0008006" key="3">
    <source>
        <dbReference type="Google" id="ProtNLM"/>
    </source>
</evidence>
<protein>
    <recommendedName>
        <fullName evidence="3">DUF4351 domain-containing protein</fullName>
    </recommendedName>
</protein>
<gene>
    <name evidence="1" type="ORF">K2F26_06515</name>
</gene>
<dbReference type="RefSeq" id="WP_220610820.1">
    <property type="nucleotide sequence ID" value="NZ_CP080598.1"/>
</dbReference>
<reference evidence="1 2" key="1">
    <citation type="journal article" date="2022" name="J. Am. Chem. Soc.">
        <title>Biosynthesis of Guanitoxin Enables Global Environmental Detection in Freshwater Cyanobacteria.</title>
        <authorList>
            <person name="Lima S.T."/>
            <person name="Fallon T.R."/>
            <person name="Cordoza J.L."/>
            <person name="Chekan J.R."/>
            <person name="Delbaje E."/>
            <person name="Hopiavuori A.R."/>
            <person name="Alvarenga D.O."/>
            <person name="Wood S.M."/>
            <person name="Luhavaya H."/>
            <person name="Baumgartner J.T."/>
            <person name="Dorr F.A."/>
            <person name="Etchegaray A."/>
            <person name="Pinto E."/>
            <person name="McKinnie S.M.K."/>
            <person name="Fiore M.F."/>
            <person name="Moore B.S."/>
        </authorList>
    </citation>
    <scope>NUCLEOTIDE SEQUENCE [LARGE SCALE GENOMIC DNA]</scope>
    <source>
        <strain evidence="1 2">ITEP-024</strain>
    </source>
</reference>
<evidence type="ECO:0000313" key="2">
    <source>
        <dbReference type="Proteomes" id="UP000826540"/>
    </source>
</evidence>
<sequence>MTFAIRLGIHSQSGYGLVKLIDYKWEELEQSSNLFAILVMAHLKTKTTTNKLTDREQWKWQLIRSLYERGLSRYDIENLFIFIDKMMSLTQELQQKLLTKITEYEKEREMPFLTPTEEIFLERGEKKGRKQDIIKLLQVKFGDVPEILSKNIQKIDDLTALEELFVSSITITSLEEFTNLVNSKLPTSQE</sequence>
<accession>A0ABX8X2S4</accession>
<name>A0ABX8X2S4_9CYAN</name>
<dbReference type="Proteomes" id="UP000826540">
    <property type="component" value="Chromosome"/>
</dbReference>
<evidence type="ECO:0000313" key="1">
    <source>
        <dbReference type="EMBL" id="QYX32989.1"/>
    </source>
</evidence>
<organism evidence="1 2">
    <name type="scientific">Sphaerospermopsis torques-reginae ITEP-024</name>
    <dbReference type="NCBI Taxonomy" id="984208"/>
    <lineage>
        <taxon>Bacteria</taxon>
        <taxon>Bacillati</taxon>
        <taxon>Cyanobacteriota</taxon>
        <taxon>Cyanophyceae</taxon>
        <taxon>Nostocales</taxon>
        <taxon>Aphanizomenonaceae</taxon>
        <taxon>Sphaerospermopsis</taxon>
        <taxon>Sphaerospermopsis torques-reginae</taxon>
    </lineage>
</organism>
<proteinExistence type="predicted"/>